<keyword evidence="7" id="KW-0732">Signal</keyword>
<keyword evidence="10" id="KW-0378">Hydrolase</keyword>
<dbReference type="EMBL" id="QXDF01000002">
    <property type="protein sequence ID" value="RIA47774.1"/>
    <property type="molecule type" value="Genomic_DNA"/>
</dbReference>
<dbReference type="PANTHER" id="PTHR22939:SF130">
    <property type="entry name" value="PERIPLASMIC SERINE ENDOPROTEASE DEGP-LIKE-RELATED"/>
    <property type="match status" value="1"/>
</dbReference>
<keyword evidence="6 17" id="KW-0645">Protease</keyword>
<feature type="active site" description="Charge relay system" evidence="14">
    <location>
        <position position="122"/>
    </location>
</feature>
<evidence type="ECO:0000256" key="3">
    <source>
        <dbReference type="ARBA" id="ARBA00010541"/>
    </source>
</evidence>
<dbReference type="RefSeq" id="WP_119062132.1">
    <property type="nucleotide sequence ID" value="NZ_QXDF01000002.1"/>
</dbReference>
<evidence type="ECO:0000313" key="18">
    <source>
        <dbReference type="Proteomes" id="UP000266273"/>
    </source>
</evidence>
<feature type="active site" description="Charge relay system" evidence="14">
    <location>
        <position position="153"/>
    </location>
</feature>
<comment type="catalytic activity">
    <reaction evidence="1">
        <text>Acts on substrates that are at least partially unfolded. The cleavage site P1 residue is normally between a pair of hydrophobic residues, such as Val-|-Val.</text>
        <dbReference type="EC" id="3.4.21.107"/>
    </reaction>
</comment>
<dbReference type="PRINTS" id="PR00834">
    <property type="entry name" value="PROTEASES2C"/>
</dbReference>
<keyword evidence="18" id="KW-1185">Reference proteome</keyword>
<dbReference type="GO" id="GO:0004252">
    <property type="term" value="F:serine-type endopeptidase activity"/>
    <property type="evidence" value="ECO:0007669"/>
    <property type="project" value="InterPro"/>
</dbReference>
<dbReference type="EC" id="3.4.21.107" evidence="4"/>
<name>A0A397PP11_9HYPH</name>
<dbReference type="GO" id="GO:0042597">
    <property type="term" value="C:periplasmic space"/>
    <property type="evidence" value="ECO:0007669"/>
    <property type="project" value="UniProtKB-SubCell"/>
</dbReference>
<dbReference type="NCBIfam" id="TIGR02037">
    <property type="entry name" value="degP_htrA_DO"/>
    <property type="match status" value="1"/>
</dbReference>
<sequence length="490" mass="51403">MTFSRISPARAGALRANAAYNAAAALLLAATIWLGLAAPALARGPEPVSELAKDLQGAVVNISTTQLLSNGPSVPVPRAPEGSPFDELFEDFLDERGQARRINSLGSGFVIDPSGLIVTNNHVIENADEIIVNFADGRKLTVTEVIGRDDKTDLALLRVEPDEALQAVPFGDSAKMEVGDWVMAIGNPFGLGGSVSLGIVSAVKRDINAGPYDAFIQTDAAINRGNSGGPLFNMDGEVIGVNTAIISPTGGSIGIGFALPANTAQRVIAQLREYGETRRGWIGVRIQDLNEEIAASLGMDEAKGALVAAVTPDGPAAEAGIEVGDVIVRFNDKPVNTVRQLPRVVAETPIGAEVPVVVNRRGERVTLKLTVGRLVEDENETAVKPMEDDQGDTVLGLSLSALSDPLRDEYGIAEDVEGVIVTDVAPGSGAAERDITPGSVIVEVSHKPVSTPDEVRARVAELKELGRATALLLFALNADEMKFVALPLDP</sequence>
<organism evidence="17 18">
    <name type="scientific">Dichotomicrobium thermohalophilum</name>
    <dbReference type="NCBI Taxonomy" id="933063"/>
    <lineage>
        <taxon>Bacteria</taxon>
        <taxon>Pseudomonadati</taxon>
        <taxon>Pseudomonadota</taxon>
        <taxon>Alphaproteobacteria</taxon>
        <taxon>Hyphomicrobiales</taxon>
        <taxon>Hyphomicrobiaceae</taxon>
        <taxon>Dichotomicrobium</taxon>
    </lineage>
</organism>
<keyword evidence="12" id="KW-0346">Stress response</keyword>
<feature type="active site" description="Charge relay system" evidence="14">
    <location>
        <position position="227"/>
    </location>
</feature>
<comment type="caution">
    <text evidence="17">The sequence shown here is derived from an EMBL/GenBank/DDBJ whole genome shotgun (WGS) entry which is preliminary data.</text>
</comment>
<evidence type="ECO:0000256" key="4">
    <source>
        <dbReference type="ARBA" id="ARBA00013035"/>
    </source>
</evidence>
<dbReference type="PANTHER" id="PTHR22939">
    <property type="entry name" value="SERINE PROTEASE FAMILY S1C HTRA-RELATED"/>
    <property type="match status" value="1"/>
</dbReference>
<evidence type="ECO:0000256" key="13">
    <source>
        <dbReference type="ARBA" id="ARBA00032850"/>
    </source>
</evidence>
<dbReference type="InterPro" id="IPR001940">
    <property type="entry name" value="Peptidase_S1C"/>
</dbReference>
<feature type="binding site" evidence="15">
    <location>
        <position position="153"/>
    </location>
    <ligand>
        <name>substrate</name>
    </ligand>
</feature>
<accession>A0A397PP11</accession>
<evidence type="ECO:0000256" key="12">
    <source>
        <dbReference type="ARBA" id="ARBA00023016"/>
    </source>
</evidence>
<feature type="binding site" evidence="15">
    <location>
        <position position="122"/>
    </location>
    <ligand>
        <name>substrate</name>
    </ligand>
</feature>
<dbReference type="SUPFAM" id="SSF50494">
    <property type="entry name" value="Trypsin-like serine proteases"/>
    <property type="match status" value="1"/>
</dbReference>
<reference evidence="17 18" key="1">
    <citation type="submission" date="2018-08" db="EMBL/GenBank/DDBJ databases">
        <title>Genomic Encyclopedia of Archaeal and Bacterial Type Strains, Phase II (KMG-II): from individual species to whole genera.</title>
        <authorList>
            <person name="Goeker M."/>
        </authorList>
    </citation>
    <scope>NUCLEOTIDE SEQUENCE [LARGE SCALE GENOMIC DNA]</scope>
    <source>
        <strain evidence="17 18">DSM 5002</strain>
    </source>
</reference>
<evidence type="ECO:0000313" key="17">
    <source>
        <dbReference type="EMBL" id="RIA47774.1"/>
    </source>
</evidence>
<feature type="domain" description="PDZ" evidence="16">
    <location>
        <begin position="382"/>
        <end position="450"/>
    </location>
</feature>
<feature type="binding site" evidence="15">
    <location>
        <begin position="225"/>
        <end position="227"/>
    </location>
    <ligand>
        <name>substrate</name>
    </ligand>
</feature>
<feature type="domain" description="PDZ" evidence="16">
    <location>
        <begin position="271"/>
        <end position="362"/>
    </location>
</feature>
<protein>
    <recommendedName>
        <fullName evidence="5">Probable periplasmic serine endoprotease DegP-like</fullName>
        <ecNumber evidence="4">3.4.21.107</ecNumber>
    </recommendedName>
    <alternativeName>
        <fullName evidence="13">Protease Do</fullName>
    </alternativeName>
</protein>
<evidence type="ECO:0000256" key="9">
    <source>
        <dbReference type="ARBA" id="ARBA00022764"/>
    </source>
</evidence>
<keyword evidence="9" id="KW-0574">Periplasm</keyword>
<evidence type="ECO:0000256" key="11">
    <source>
        <dbReference type="ARBA" id="ARBA00022825"/>
    </source>
</evidence>
<evidence type="ECO:0000256" key="6">
    <source>
        <dbReference type="ARBA" id="ARBA00022670"/>
    </source>
</evidence>
<evidence type="ECO:0000256" key="7">
    <source>
        <dbReference type="ARBA" id="ARBA00022729"/>
    </source>
</evidence>
<dbReference type="OrthoDB" id="7358927at2"/>
<dbReference type="SUPFAM" id="SSF50156">
    <property type="entry name" value="PDZ domain-like"/>
    <property type="match status" value="2"/>
</dbReference>
<dbReference type="Pfam" id="PF13365">
    <property type="entry name" value="Trypsin_2"/>
    <property type="match status" value="1"/>
</dbReference>
<dbReference type="InterPro" id="IPR036034">
    <property type="entry name" value="PDZ_sf"/>
</dbReference>
<proteinExistence type="inferred from homology"/>
<gene>
    <name evidence="17" type="ORF">BXY53_2341</name>
</gene>
<dbReference type="Pfam" id="PF13180">
    <property type="entry name" value="PDZ_2"/>
    <property type="match status" value="1"/>
</dbReference>
<evidence type="ECO:0000256" key="15">
    <source>
        <dbReference type="PIRSR" id="PIRSR611782-2"/>
    </source>
</evidence>
<keyword evidence="8" id="KW-0677">Repeat</keyword>
<comment type="subcellular location">
    <subcellularLocation>
        <location evidence="2">Periplasm</location>
    </subcellularLocation>
</comment>
<dbReference type="Proteomes" id="UP000266273">
    <property type="component" value="Unassembled WGS sequence"/>
</dbReference>
<dbReference type="CDD" id="cd10839">
    <property type="entry name" value="cpPDZ1_DegP-like"/>
    <property type="match status" value="1"/>
</dbReference>
<dbReference type="SMART" id="SM00228">
    <property type="entry name" value="PDZ"/>
    <property type="match status" value="2"/>
</dbReference>
<evidence type="ECO:0000256" key="1">
    <source>
        <dbReference type="ARBA" id="ARBA00001772"/>
    </source>
</evidence>
<dbReference type="InterPro" id="IPR001478">
    <property type="entry name" value="PDZ"/>
</dbReference>
<dbReference type="GO" id="GO:0006508">
    <property type="term" value="P:proteolysis"/>
    <property type="evidence" value="ECO:0007669"/>
    <property type="project" value="UniProtKB-KW"/>
</dbReference>
<evidence type="ECO:0000256" key="10">
    <source>
        <dbReference type="ARBA" id="ARBA00022801"/>
    </source>
</evidence>
<dbReference type="InterPro" id="IPR011782">
    <property type="entry name" value="Pept_S1C_Do"/>
</dbReference>
<evidence type="ECO:0000256" key="2">
    <source>
        <dbReference type="ARBA" id="ARBA00004418"/>
    </source>
</evidence>
<keyword evidence="11" id="KW-0720">Serine protease</keyword>
<dbReference type="PROSITE" id="PS50106">
    <property type="entry name" value="PDZ"/>
    <property type="match status" value="2"/>
</dbReference>
<dbReference type="InterPro" id="IPR009003">
    <property type="entry name" value="Peptidase_S1_PA"/>
</dbReference>
<evidence type="ECO:0000256" key="8">
    <source>
        <dbReference type="ARBA" id="ARBA00022737"/>
    </source>
</evidence>
<evidence type="ECO:0000259" key="16">
    <source>
        <dbReference type="PROSITE" id="PS50106"/>
    </source>
</evidence>
<comment type="similarity">
    <text evidence="3">Belongs to the peptidase S1C family.</text>
</comment>
<evidence type="ECO:0000256" key="5">
    <source>
        <dbReference type="ARBA" id="ARBA00013958"/>
    </source>
</evidence>
<dbReference type="Gene3D" id="2.30.42.10">
    <property type="match status" value="2"/>
</dbReference>
<dbReference type="AlphaFoldDB" id="A0A397PP11"/>
<evidence type="ECO:0000256" key="14">
    <source>
        <dbReference type="PIRSR" id="PIRSR611782-1"/>
    </source>
</evidence>
<dbReference type="Pfam" id="PF00595">
    <property type="entry name" value="PDZ"/>
    <property type="match status" value="1"/>
</dbReference>
<dbReference type="Gene3D" id="2.40.10.120">
    <property type="match status" value="1"/>
</dbReference>